<proteinExistence type="predicted"/>
<feature type="transmembrane region" description="Helical" evidence="1">
    <location>
        <begin position="21"/>
        <end position="51"/>
    </location>
</feature>
<reference evidence="2 3" key="1">
    <citation type="submission" date="2018-11" db="EMBL/GenBank/DDBJ databases">
        <title>Complete genome sequence of Leptospira kmetyi isolate LS 001/16 from soil sample associated with a leptospirosis patient in Kelantan.</title>
        <authorList>
            <person name="Muhammad Yusoff F."/>
            <person name="Muhammad Yusoff S."/>
            <person name="Ahmad M.N."/>
            <person name="Yusof N.Y."/>
            <person name="Aziah I."/>
        </authorList>
    </citation>
    <scope>NUCLEOTIDE SEQUENCE [LARGE SCALE GENOMIC DNA]</scope>
    <source>
        <strain evidence="2 3">LS 001/16</strain>
    </source>
</reference>
<sequence>MDPSASISRLESFEKESPFRFRFYLFLLTLLQFFYVFLASAILFSLFLLGISFHEWCCQGSTFLNELASELFFYVFNLPAFFAICSVLYALWIFLSSLWIRPDLKGSQVLKRIGTKELDSLKLERFHSLLQRIRIEIGGPKVHTIQWNDDHDVSLVRSFRFGIFGPSRIHLSLGAPLLHFLTPEEFETILLFESARGIETYKSRFVICLQRCRAIFEKDDLDPPESRFRTYHMALKNGQTCRAKQVAAKRIGSEKFEKTLAALALLKEKISISGEEPNLDPHFAENALDWYFYPVSDSVLVGDGLKRG</sequence>
<keyword evidence="1" id="KW-1133">Transmembrane helix</keyword>
<dbReference type="KEGG" id="lkm:EFP84_00800"/>
<organism evidence="2 3">
    <name type="scientific">Leptospira kmetyi</name>
    <dbReference type="NCBI Taxonomy" id="408139"/>
    <lineage>
        <taxon>Bacteria</taxon>
        <taxon>Pseudomonadati</taxon>
        <taxon>Spirochaetota</taxon>
        <taxon>Spirochaetia</taxon>
        <taxon>Leptospirales</taxon>
        <taxon>Leptospiraceae</taxon>
        <taxon>Leptospira</taxon>
    </lineage>
</organism>
<feature type="transmembrane region" description="Helical" evidence="1">
    <location>
        <begin position="71"/>
        <end position="95"/>
    </location>
</feature>
<evidence type="ECO:0000313" key="2">
    <source>
        <dbReference type="EMBL" id="AYV54178.1"/>
    </source>
</evidence>
<evidence type="ECO:0000313" key="3">
    <source>
        <dbReference type="Proteomes" id="UP000276407"/>
    </source>
</evidence>
<dbReference type="EMBL" id="CP033614">
    <property type="protein sequence ID" value="AYV54178.1"/>
    <property type="molecule type" value="Genomic_DNA"/>
</dbReference>
<keyword evidence="1" id="KW-0472">Membrane</keyword>
<protein>
    <submittedName>
        <fullName evidence="2">Uncharacterized protein</fullName>
    </submittedName>
</protein>
<name>A0AAD0UQ60_9LEPT</name>
<dbReference type="AlphaFoldDB" id="A0AAD0UQ60"/>
<dbReference type="Proteomes" id="UP000276407">
    <property type="component" value="Chromosome 1"/>
</dbReference>
<evidence type="ECO:0000256" key="1">
    <source>
        <dbReference type="SAM" id="Phobius"/>
    </source>
</evidence>
<accession>A0AAD0UQ60</accession>
<keyword evidence="1" id="KW-0812">Transmembrane</keyword>
<gene>
    <name evidence="2" type="ORF">EFP84_00800</name>
</gene>